<feature type="non-terminal residue" evidence="2">
    <location>
        <position position="1"/>
    </location>
</feature>
<dbReference type="EMBL" id="CADCVS010000572">
    <property type="protein sequence ID" value="CAA9537380.1"/>
    <property type="molecule type" value="Genomic_DNA"/>
</dbReference>
<keyword evidence="2" id="KW-0378">Hydrolase</keyword>
<reference evidence="2" key="1">
    <citation type="submission" date="2020-02" db="EMBL/GenBank/DDBJ databases">
        <authorList>
            <person name="Meier V. D."/>
        </authorList>
    </citation>
    <scope>NUCLEOTIDE SEQUENCE</scope>
    <source>
        <strain evidence="2">AVDCRST_MAG30</strain>
    </source>
</reference>
<dbReference type="GO" id="GO:0008829">
    <property type="term" value="F:dCTP deaminase activity"/>
    <property type="evidence" value="ECO:0007669"/>
    <property type="project" value="UniProtKB-EC"/>
</dbReference>
<feature type="compositionally biased region" description="Basic residues" evidence="1">
    <location>
        <begin position="88"/>
        <end position="102"/>
    </location>
</feature>
<name>A0A6J4U0D3_9ACTN</name>
<feature type="region of interest" description="Disordered" evidence="1">
    <location>
        <begin position="1"/>
        <end position="190"/>
    </location>
</feature>
<dbReference type="EC" id="3.5.4.13" evidence="2"/>
<feature type="compositionally biased region" description="Basic and acidic residues" evidence="1">
    <location>
        <begin position="148"/>
        <end position="167"/>
    </location>
</feature>
<feature type="compositionally biased region" description="Low complexity" evidence="1">
    <location>
        <begin position="134"/>
        <end position="144"/>
    </location>
</feature>
<feature type="compositionally biased region" description="Low complexity" evidence="1">
    <location>
        <begin position="29"/>
        <end position="47"/>
    </location>
</feature>
<dbReference type="AlphaFoldDB" id="A0A6J4U0D3"/>
<gene>
    <name evidence="2" type="ORF">AVDCRST_MAG30-4372</name>
</gene>
<feature type="non-terminal residue" evidence="2">
    <location>
        <position position="190"/>
    </location>
</feature>
<evidence type="ECO:0000313" key="2">
    <source>
        <dbReference type="EMBL" id="CAA9537380.1"/>
    </source>
</evidence>
<sequence>GARARLRPLRRHDHPARRGRPHPHRPVGSRHGPARVGGPAPGRLLPRLPQPPRDGDRPARAAGQPHRGDRARGGRAVRHPPRGVLPRAHARVGRAARRHRRPDRGQELDRPARADRPRHRRVLRPGLEGHADPRAQQPHAAAHPALRRAADRPALLHDARRAREAALRVRGPRLPLPGPGGGHGEPLQAV</sequence>
<organism evidence="2">
    <name type="scientific">uncultured Solirubrobacteraceae bacterium</name>
    <dbReference type="NCBI Taxonomy" id="1162706"/>
    <lineage>
        <taxon>Bacteria</taxon>
        <taxon>Bacillati</taxon>
        <taxon>Actinomycetota</taxon>
        <taxon>Thermoleophilia</taxon>
        <taxon>Solirubrobacterales</taxon>
        <taxon>Solirubrobacteraceae</taxon>
        <taxon>environmental samples</taxon>
    </lineage>
</organism>
<feature type="compositionally biased region" description="Basic and acidic residues" evidence="1">
    <location>
        <begin position="103"/>
        <end position="115"/>
    </location>
</feature>
<feature type="compositionally biased region" description="Basic residues" evidence="1">
    <location>
        <begin position="1"/>
        <end position="28"/>
    </location>
</feature>
<accession>A0A6J4U0D3</accession>
<protein>
    <submittedName>
        <fullName evidence="2">Deoxycytidine triphosphate deaminase</fullName>
        <ecNumber evidence="2">3.5.4.13</ecNumber>
    </submittedName>
</protein>
<evidence type="ECO:0000256" key="1">
    <source>
        <dbReference type="SAM" id="MobiDB-lite"/>
    </source>
</evidence>
<proteinExistence type="predicted"/>